<dbReference type="AlphaFoldDB" id="A0A5A9PBG2"/>
<keyword evidence="2" id="KW-0732">Signal</keyword>
<organism evidence="3 4">
    <name type="scientific">Triplophysa tibetana</name>
    <dbReference type="NCBI Taxonomy" id="1572043"/>
    <lineage>
        <taxon>Eukaryota</taxon>
        <taxon>Metazoa</taxon>
        <taxon>Chordata</taxon>
        <taxon>Craniata</taxon>
        <taxon>Vertebrata</taxon>
        <taxon>Euteleostomi</taxon>
        <taxon>Actinopterygii</taxon>
        <taxon>Neopterygii</taxon>
        <taxon>Teleostei</taxon>
        <taxon>Ostariophysi</taxon>
        <taxon>Cypriniformes</taxon>
        <taxon>Nemacheilidae</taxon>
        <taxon>Triplophysa</taxon>
    </lineage>
</organism>
<evidence type="ECO:0000313" key="4">
    <source>
        <dbReference type="Proteomes" id="UP000324632"/>
    </source>
</evidence>
<comment type="caution">
    <text evidence="3">The sequence shown here is derived from an EMBL/GenBank/DDBJ whole genome shotgun (WGS) entry which is preliminary data.</text>
</comment>
<name>A0A5A9PBG2_9TELE</name>
<keyword evidence="1" id="KW-1133">Transmembrane helix</keyword>
<keyword evidence="1" id="KW-0812">Transmembrane</keyword>
<gene>
    <name evidence="3" type="ORF">E1301_Tti007677</name>
</gene>
<feature type="transmembrane region" description="Helical" evidence="1">
    <location>
        <begin position="692"/>
        <end position="715"/>
    </location>
</feature>
<evidence type="ECO:0000256" key="1">
    <source>
        <dbReference type="SAM" id="Phobius"/>
    </source>
</evidence>
<feature type="chain" id="PRO_5022866789" evidence="2">
    <location>
        <begin position="19"/>
        <end position="743"/>
    </location>
</feature>
<dbReference type="EMBL" id="SOYY01000007">
    <property type="protein sequence ID" value="KAA0719005.1"/>
    <property type="molecule type" value="Genomic_DNA"/>
</dbReference>
<keyword evidence="4" id="KW-1185">Reference proteome</keyword>
<dbReference type="Proteomes" id="UP000324632">
    <property type="component" value="Chromosome 7"/>
</dbReference>
<keyword evidence="1" id="KW-0472">Membrane</keyword>
<feature type="signal peptide" evidence="2">
    <location>
        <begin position="1"/>
        <end position="18"/>
    </location>
</feature>
<sequence length="743" mass="84544">MRFELLLHCIQLLWMTTAIPWRPDERKVSGPTCIKLGQRISLTHTLKCGKWVWKFTKRPFTSYITIPSREIVTWPPGAAPELNCATKICCRSGSTHPLTLNISGDTPAHPSSHNITAWYQLKSEPGAKIGGLRTLYEKNNNGTDPKICFQTTDLEPSTYRCTHTKSINTTYITYTEYQFNLTLFKPVDNKPKAFVWTSRKEGTYCVGRCEDMPDKYTGPQNCSWTLTYCFNLTTCGYGKPKRCPKLYPIPPGGLIKGNINKTLFHDINLVMTHVSHNISNVLSAYTKHCDNDDKTYAWLQSRIDDLISDYKSRLAVQIPPARSKRDLLGNIAGLFGSVNSIANTYKITKQSQFSTWLANQVATGFQHITNSNENIIKAVRSEAQALLVISHTLFNQTRTIERDLACRSYAQDLFTAARQEILDLRLQKTPRHVLNDLIEILDLHRWLTSEKMKNVKYSELLSTVMMYTGDECTGCLGFFATFPLIHPDQVFLNSTTIRSIGVVVKNQVIKWDHLTGYMTLKGDETLFTSRTCCHETHNYVICTCNTLQTFSPNDTKLINVQSLHGYSDAIQVLHTQWCVVSEMNSFTYGGLTCLANHSFCVEVTEDFSMGQINILGRMPLDVETSPWWDDSFYEQSTQAVAETMDLVQRMVQQTEYHLNQAQVETNLARKTVQILSSSSTRSALYTYTWWDWMFRGCVIGSALIFIFTLFQCCYFRHLISATRESTNAALALSPLQLPMLQKL</sequence>
<evidence type="ECO:0000256" key="2">
    <source>
        <dbReference type="SAM" id="SignalP"/>
    </source>
</evidence>
<reference evidence="3 4" key="1">
    <citation type="journal article" date="2019" name="Mol. Ecol. Resour.">
        <title>Chromosome-level genome assembly of Triplophysa tibetana, a fish adapted to the harsh high-altitude environment of the Tibetan Plateau.</title>
        <authorList>
            <person name="Yang X."/>
            <person name="Liu H."/>
            <person name="Ma Z."/>
            <person name="Zou Y."/>
            <person name="Zou M."/>
            <person name="Mao Y."/>
            <person name="Li X."/>
            <person name="Wang H."/>
            <person name="Chen T."/>
            <person name="Wang W."/>
            <person name="Yang R."/>
        </authorList>
    </citation>
    <scope>NUCLEOTIDE SEQUENCE [LARGE SCALE GENOMIC DNA]</scope>
    <source>
        <strain evidence="3">TTIB1903HZAU</strain>
        <tissue evidence="3">Muscle</tissue>
    </source>
</reference>
<evidence type="ECO:0000313" key="3">
    <source>
        <dbReference type="EMBL" id="KAA0719005.1"/>
    </source>
</evidence>
<accession>A0A5A9PBG2</accession>
<proteinExistence type="predicted"/>
<protein>
    <submittedName>
        <fullName evidence="3">Uncharacterized protein</fullName>
    </submittedName>
</protein>